<dbReference type="GO" id="GO:0003886">
    <property type="term" value="F:DNA (cytosine-5-)-methyltransferase activity"/>
    <property type="evidence" value="ECO:0007669"/>
    <property type="project" value="UniProtKB-EC"/>
</dbReference>
<keyword evidence="8" id="KW-1185">Reference proteome</keyword>
<proteinExistence type="inferred from homology"/>
<evidence type="ECO:0000256" key="3">
    <source>
        <dbReference type="ARBA" id="ARBA00022679"/>
    </source>
</evidence>
<reference evidence="7" key="1">
    <citation type="journal article" date="2014" name="Int. J. Syst. Evol. Microbiol.">
        <title>Complete genome sequence of Corynebacterium casei LMG S-19264T (=DSM 44701T), isolated from a smear-ripened cheese.</title>
        <authorList>
            <consortium name="US DOE Joint Genome Institute (JGI-PGF)"/>
            <person name="Walter F."/>
            <person name="Albersmeier A."/>
            <person name="Kalinowski J."/>
            <person name="Ruckert C."/>
        </authorList>
    </citation>
    <scope>NUCLEOTIDE SEQUENCE</scope>
    <source>
        <strain evidence="7">JCM 3090</strain>
    </source>
</reference>
<comment type="caution">
    <text evidence="7">The sequence shown here is derived from an EMBL/GenBank/DDBJ whole genome shotgun (WGS) entry which is preliminary data.</text>
</comment>
<reference evidence="7" key="2">
    <citation type="submission" date="2020-09" db="EMBL/GenBank/DDBJ databases">
        <authorList>
            <person name="Sun Q."/>
            <person name="Ohkuma M."/>
        </authorList>
    </citation>
    <scope>NUCLEOTIDE SEQUENCE</scope>
    <source>
        <strain evidence="7">JCM 3090</strain>
    </source>
</reference>
<protein>
    <recommendedName>
        <fullName evidence="1">DNA (cytosine-5-)-methyltransferase</fullName>
        <ecNumber evidence="1">2.1.1.37</ecNumber>
    </recommendedName>
</protein>
<dbReference type="PROSITE" id="PS00094">
    <property type="entry name" value="C5_MTASE_1"/>
    <property type="match status" value="1"/>
</dbReference>
<evidence type="ECO:0000256" key="1">
    <source>
        <dbReference type="ARBA" id="ARBA00011975"/>
    </source>
</evidence>
<dbReference type="PANTHER" id="PTHR10629:SF52">
    <property type="entry name" value="DNA (CYTOSINE-5)-METHYLTRANSFERASE 1"/>
    <property type="match status" value="1"/>
</dbReference>
<evidence type="ECO:0000256" key="2">
    <source>
        <dbReference type="ARBA" id="ARBA00022603"/>
    </source>
</evidence>
<organism evidence="7 8">
    <name type="scientific">Pilimelia anulata</name>
    <dbReference type="NCBI Taxonomy" id="53371"/>
    <lineage>
        <taxon>Bacteria</taxon>
        <taxon>Bacillati</taxon>
        <taxon>Actinomycetota</taxon>
        <taxon>Actinomycetes</taxon>
        <taxon>Micromonosporales</taxon>
        <taxon>Micromonosporaceae</taxon>
        <taxon>Pilimelia</taxon>
    </lineage>
</organism>
<evidence type="ECO:0000256" key="4">
    <source>
        <dbReference type="ARBA" id="ARBA00022691"/>
    </source>
</evidence>
<dbReference type="EMBL" id="BMQB01000003">
    <property type="protein sequence ID" value="GGJ89153.1"/>
    <property type="molecule type" value="Genomic_DNA"/>
</dbReference>
<dbReference type="Pfam" id="PF00145">
    <property type="entry name" value="DNA_methylase"/>
    <property type="match status" value="1"/>
</dbReference>
<dbReference type="InterPro" id="IPR018117">
    <property type="entry name" value="C5_DNA_meth_AS"/>
</dbReference>
<dbReference type="PROSITE" id="PS51679">
    <property type="entry name" value="SAM_MT_C5"/>
    <property type="match status" value="1"/>
</dbReference>
<dbReference type="Gene3D" id="3.90.120.10">
    <property type="entry name" value="DNA Methylase, subunit A, domain 2"/>
    <property type="match status" value="1"/>
</dbReference>
<dbReference type="PANTHER" id="PTHR10629">
    <property type="entry name" value="CYTOSINE-SPECIFIC METHYLTRANSFERASE"/>
    <property type="match status" value="1"/>
</dbReference>
<keyword evidence="4 6" id="KW-0949">S-adenosyl-L-methionine</keyword>
<dbReference type="GO" id="GO:0044027">
    <property type="term" value="P:negative regulation of gene expression via chromosomal CpG island methylation"/>
    <property type="evidence" value="ECO:0007669"/>
    <property type="project" value="TreeGrafter"/>
</dbReference>
<name>A0A8J3FC09_9ACTN</name>
<gene>
    <name evidence="7" type="primary">ddeI</name>
    <name evidence="7" type="ORF">GCM10010123_18370</name>
</gene>
<evidence type="ECO:0000313" key="8">
    <source>
        <dbReference type="Proteomes" id="UP000649739"/>
    </source>
</evidence>
<dbReference type="GO" id="GO:0009307">
    <property type="term" value="P:DNA restriction-modification system"/>
    <property type="evidence" value="ECO:0007669"/>
    <property type="project" value="UniProtKB-KW"/>
</dbReference>
<dbReference type="GO" id="GO:0003677">
    <property type="term" value="F:DNA binding"/>
    <property type="evidence" value="ECO:0007669"/>
    <property type="project" value="TreeGrafter"/>
</dbReference>
<dbReference type="EC" id="2.1.1.37" evidence="1"/>
<dbReference type="PRINTS" id="PR00105">
    <property type="entry name" value="C5METTRFRASE"/>
</dbReference>
<comment type="similarity">
    <text evidence="6">Belongs to the class I-like SAM-binding methyltransferase superfamily. C5-methyltransferase family.</text>
</comment>
<dbReference type="Proteomes" id="UP000649739">
    <property type="component" value="Unassembled WGS sequence"/>
</dbReference>
<keyword evidence="5" id="KW-0680">Restriction system</keyword>
<accession>A0A8J3FC09</accession>
<evidence type="ECO:0000256" key="6">
    <source>
        <dbReference type="PROSITE-ProRule" id="PRU01016"/>
    </source>
</evidence>
<keyword evidence="3 6" id="KW-0808">Transferase</keyword>
<evidence type="ECO:0000256" key="5">
    <source>
        <dbReference type="ARBA" id="ARBA00022747"/>
    </source>
</evidence>
<dbReference type="InterPro" id="IPR001525">
    <property type="entry name" value="C5_MeTfrase"/>
</dbReference>
<dbReference type="AlphaFoldDB" id="A0A8J3FC09"/>
<dbReference type="InterPro" id="IPR029063">
    <property type="entry name" value="SAM-dependent_MTases_sf"/>
</dbReference>
<dbReference type="Gene3D" id="3.40.50.150">
    <property type="entry name" value="Vaccinia Virus protein VP39"/>
    <property type="match status" value="1"/>
</dbReference>
<evidence type="ECO:0000313" key="7">
    <source>
        <dbReference type="EMBL" id="GGJ89153.1"/>
    </source>
</evidence>
<dbReference type="GO" id="GO:0032259">
    <property type="term" value="P:methylation"/>
    <property type="evidence" value="ECO:0007669"/>
    <property type="project" value="UniProtKB-KW"/>
</dbReference>
<dbReference type="InterPro" id="IPR050390">
    <property type="entry name" value="C5-Methyltransferase"/>
</dbReference>
<feature type="active site" evidence="6">
    <location>
        <position position="89"/>
    </location>
</feature>
<keyword evidence="2 6" id="KW-0489">Methyltransferase</keyword>
<dbReference type="SUPFAM" id="SSF53335">
    <property type="entry name" value="S-adenosyl-L-methionine-dependent methyltransferases"/>
    <property type="match status" value="1"/>
</dbReference>
<sequence>MSVVDLFSGGGGASAGFAAHPAFRIAGAADAQYGKPSSPRGSLGCNETYAANMGLAPVAADLGTVDPDDLAAAMGLPGGPDVLVACPPCTGFSRTLATNHLRDDPRNGLVRRTGLFVRAWRPRVLLMENARELVIGRFREHLGGLTADLAALGYRVAAGTHMLTEFGLPQRRERALVVAVAADLPLRTLDDLWSGLEVDPKATHVRRAIWDWHLRPLDGADPAHTAPRFTTAVARDRTGRMPHDGGSWSDLADTPALLTPAMRGRLERGRLGSHPDVYGRMWWDRPAPTIKRECGHVGNGRYTHPEQNRLCTVREMGILNGFPADYAFRGGMSNMYRHIGDAVPPLISFQLAHLAAWILGARRPSPADLVMPRTHLSPDDLRPA</sequence>